<dbReference type="OrthoDB" id="2200301at2"/>
<comment type="similarity">
    <text evidence="2">Belongs to the YajC family.</text>
</comment>
<evidence type="ECO:0008006" key="13">
    <source>
        <dbReference type="Google" id="ProtNLM"/>
    </source>
</evidence>
<organism evidence="11 12">
    <name type="scientific">Gordonia insulae</name>
    <dbReference type="NCBI Taxonomy" id="2420509"/>
    <lineage>
        <taxon>Bacteria</taxon>
        <taxon>Bacillati</taxon>
        <taxon>Actinomycetota</taxon>
        <taxon>Actinomycetes</taxon>
        <taxon>Mycobacteriales</taxon>
        <taxon>Gordoniaceae</taxon>
        <taxon>Gordonia</taxon>
    </lineage>
</organism>
<keyword evidence="5" id="KW-0812">Transmembrane</keyword>
<evidence type="ECO:0000256" key="7">
    <source>
        <dbReference type="ARBA" id="ARBA00022989"/>
    </source>
</evidence>
<keyword evidence="8" id="KW-0811">Translocation</keyword>
<keyword evidence="3" id="KW-0813">Transport</keyword>
<dbReference type="AlphaFoldDB" id="A0A3G8JGY3"/>
<dbReference type="EMBL" id="CP033972">
    <property type="protein sequence ID" value="AZG44244.1"/>
    <property type="molecule type" value="Genomic_DNA"/>
</dbReference>
<evidence type="ECO:0000256" key="8">
    <source>
        <dbReference type="ARBA" id="ARBA00023010"/>
    </source>
</evidence>
<dbReference type="PANTHER" id="PTHR33909:SF1">
    <property type="entry name" value="SEC TRANSLOCON ACCESSORY COMPLEX SUBUNIT YAJC"/>
    <property type="match status" value="1"/>
</dbReference>
<comment type="subcellular location">
    <subcellularLocation>
        <location evidence="1">Cell membrane</location>
        <topology evidence="1">Single-pass membrane protein</topology>
    </subcellularLocation>
</comment>
<evidence type="ECO:0000256" key="6">
    <source>
        <dbReference type="ARBA" id="ARBA00022927"/>
    </source>
</evidence>
<accession>A0A3G8JGY3</accession>
<evidence type="ECO:0000256" key="4">
    <source>
        <dbReference type="ARBA" id="ARBA00022475"/>
    </source>
</evidence>
<feature type="compositionally biased region" description="Basic and acidic residues" evidence="10">
    <location>
        <begin position="118"/>
        <end position="139"/>
    </location>
</feature>
<keyword evidence="7" id="KW-1133">Transmembrane helix</keyword>
<evidence type="ECO:0000256" key="1">
    <source>
        <dbReference type="ARBA" id="ARBA00004162"/>
    </source>
</evidence>
<keyword evidence="9" id="KW-0472">Membrane</keyword>
<dbReference type="NCBIfam" id="TIGR00739">
    <property type="entry name" value="yajC"/>
    <property type="match status" value="1"/>
</dbReference>
<keyword evidence="4" id="KW-1003">Cell membrane</keyword>
<reference evidence="11 12" key="1">
    <citation type="submission" date="2018-11" db="EMBL/GenBank/DDBJ databases">
        <title>Gordonia insulae sp. nov., isolated from an island soil.</title>
        <authorList>
            <person name="Kim Y.S."/>
            <person name="Kim S.B."/>
        </authorList>
    </citation>
    <scope>NUCLEOTIDE SEQUENCE [LARGE SCALE GENOMIC DNA]</scope>
    <source>
        <strain evidence="11 12">MMS17-SY073</strain>
    </source>
</reference>
<dbReference type="RefSeq" id="WP_124707157.1">
    <property type="nucleotide sequence ID" value="NZ_CP033972.1"/>
</dbReference>
<protein>
    <recommendedName>
        <fullName evidence="13">Preprotein translocase subunit YajC</fullName>
    </recommendedName>
</protein>
<dbReference type="InterPro" id="IPR003849">
    <property type="entry name" value="Preprotein_translocase_YajC"/>
</dbReference>
<dbReference type="PANTHER" id="PTHR33909">
    <property type="entry name" value="SEC TRANSLOCON ACCESSORY COMPLEX SUBUNIT YAJC"/>
    <property type="match status" value="1"/>
</dbReference>
<name>A0A3G8JGY3_9ACTN</name>
<dbReference type="KEGG" id="gom:D7316_00828"/>
<keyword evidence="12" id="KW-1185">Reference proteome</keyword>
<dbReference type="Proteomes" id="UP000271469">
    <property type="component" value="Chromosome"/>
</dbReference>
<evidence type="ECO:0000256" key="3">
    <source>
        <dbReference type="ARBA" id="ARBA00022448"/>
    </source>
</evidence>
<evidence type="ECO:0000256" key="9">
    <source>
        <dbReference type="ARBA" id="ARBA00023136"/>
    </source>
</evidence>
<proteinExistence type="inferred from homology"/>
<dbReference type="GO" id="GO:0005886">
    <property type="term" value="C:plasma membrane"/>
    <property type="evidence" value="ECO:0007669"/>
    <property type="project" value="UniProtKB-SubCell"/>
</dbReference>
<evidence type="ECO:0000313" key="12">
    <source>
        <dbReference type="Proteomes" id="UP000271469"/>
    </source>
</evidence>
<dbReference type="Pfam" id="PF02699">
    <property type="entry name" value="YajC"/>
    <property type="match status" value="1"/>
</dbReference>
<dbReference type="SMART" id="SM01323">
    <property type="entry name" value="YajC"/>
    <property type="match status" value="1"/>
</dbReference>
<evidence type="ECO:0000256" key="10">
    <source>
        <dbReference type="SAM" id="MobiDB-lite"/>
    </source>
</evidence>
<sequence>MESLFFPLLLALLAGFMFLSIRKQKKRVTEMQNMQNSVATGARVQLTSGMFATVVDDSAADFLDLEIATGVVTRFNRLAVVRVVPTEDAAETYPGALTARPEQIDADEIDTTPSSDDVSPRADDTFSSDRPRENPTDDK</sequence>
<evidence type="ECO:0000313" key="11">
    <source>
        <dbReference type="EMBL" id="AZG44244.1"/>
    </source>
</evidence>
<keyword evidence="6" id="KW-0653">Protein transport</keyword>
<dbReference type="GO" id="GO:0015031">
    <property type="term" value="P:protein transport"/>
    <property type="evidence" value="ECO:0007669"/>
    <property type="project" value="UniProtKB-KW"/>
</dbReference>
<gene>
    <name evidence="11" type="ORF">D7316_00828</name>
</gene>
<evidence type="ECO:0000256" key="5">
    <source>
        <dbReference type="ARBA" id="ARBA00022692"/>
    </source>
</evidence>
<evidence type="ECO:0000256" key="2">
    <source>
        <dbReference type="ARBA" id="ARBA00006742"/>
    </source>
</evidence>
<feature type="region of interest" description="Disordered" evidence="10">
    <location>
        <begin position="91"/>
        <end position="139"/>
    </location>
</feature>